<organism evidence="1 2">
    <name type="scientific">Amycolatopsis samaneae</name>
    <dbReference type="NCBI Taxonomy" id="664691"/>
    <lineage>
        <taxon>Bacteria</taxon>
        <taxon>Bacillati</taxon>
        <taxon>Actinomycetota</taxon>
        <taxon>Actinomycetes</taxon>
        <taxon>Pseudonocardiales</taxon>
        <taxon>Pseudonocardiaceae</taxon>
        <taxon>Amycolatopsis</taxon>
    </lineage>
</organism>
<dbReference type="RefSeq" id="WP_345395169.1">
    <property type="nucleotide sequence ID" value="NZ_BAABHG010000007.1"/>
</dbReference>
<accession>A0ABW5G9M4</accession>
<evidence type="ECO:0000313" key="2">
    <source>
        <dbReference type="Proteomes" id="UP001597419"/>
    </source>
</evidence>
<dbReference type="InterPro" id="IPR012349">
    <property type="entry name" value="Split_barrel_FMN-bd"/>
</dbReference>
<sequence length="125" mass="14112">MVIPKGVARFNRVATNRVTKHVVGWMPGFGTVVHKGRRSGKEYRTPVNVFRSPQGFVVALTYGPDADWVKNLLAAGGGELVTRRRNHVVRDPELVHDESRQAMPPVVRQFLGLIDVQDFLLLRRE</sequence>
<dbReference type="EMBL" id="JBHUKU010000003">
    <property type="protein sequence ID" value="MFD2458227.1"/>
    <property type="molecule type" value="Genomic_DNA"/>
</dbReference>
<dbReference type="Gene3D" id="2.30.110.10">
    <property type="entry name" value="Electron Transport, Fmn-binding Protein, Chain A"/>
    <property type="match status" value="1"/>
</dbReference>
<protein>
    <submittedName>
        <fullName evidence="1">Nitroreductase family deazaflavin-dependent oxidoreductase</fullName>
    </submittedName>
</protein>
<reference evidence="2" key="1">
    <citation type="journal article" date="2019" name="Int. J. Syst. Evol. Microbiol.">
        <title>The Global Catalogue of Microorganisms (GCM) 10K type strain sequencing project: providing services to taxonomists for standard genome sequencing and annotation.</title>
        <authorList>
            <consortium name="The Broad Institute Genomics Platform"/>
            <consortium name="The Broad Institute Genome Sequencing Center for Infectious Disease"/>
            <person name="Wu L."/>
            <person name="Ma J."/>
        </authorList>
    </citation>
    <scope>NUCLEOTIDE SEQUENCE [LARGE SCALE GENOMIC DNA]</scope>
    <source>
        <strain evidence="2">CGMCC 4.7643</strain>
    </source>
</reference>
<keyword evidence="2" id="KW-1185">Reference proteome</keyword>
<proteinExistence type="predicted"/>
<dbReference type="InterPro" id="IPR004378">
    <property type="entry name" value="F420H2_quin_Rdtase"/>
</dbReference>
<dbReference type="NCBIfam" id="TIGR00026">
    <property type="entry name" value="hi_GC_TIGR00026"/>
    <property type="match status" value="1"/>
</dbReference>
<dbReference type="Proteomes" id="UP001597419">
    <property type="component" value="Unassembled WGS sequence"/>
</dbReference>
<name>A0ABW5G9M4_9PSEU</name>
<gene>
    <name evidence="1" type="ORF">ACFSYJ_06450</name>
</gene>
<evidence type="ECO:0000313" key="1">
    <source>
        <dbReference type="EMBL" id="MFD2458227.1"/>
    </source>
</evidence>
<comment type="caution">
    <text evidence="1">The sequence shown here is derived from an EMBL/GenBank/DDBJ whole genome shotgun (WGS) entry which is preliminary data.</text>
</comment>